<feature type="domain" description="SGNH" evidence="3">
    <location>
        <begin position="440"/>
        <end position="660"/>
    </location>
</feature>
<evidence type="ECO:0000259" key="3">
    <source>
        <dbReference type="Pfam" id="PF19040"/>
    </source>
</evidence>
<evidence type="ECO:0000259" key="2">
    <source>
        <dbReference type="Pfam" id="PF01757"/>
    </source>
</evidence>
<gene>
    <name evidence="4" type="ORF">FHS03_001098</name>
</gene>
<dbReference type="GO" id="GO:0009103">
    <property type="term" value="P:lipopolysaccharide biosynthetic process"/>
    <property type="evidence" value="ECO:0007669"/>
    <property type="project" value="TreeGrafter"/>
</dbReference>
<feature type="transmembrane region" description="Helical" evidence="1">
    <location>
        <begin position="215"/>
        <end position="236"/>
    </location>
</feature>
<evidence type="ECO:0000256" key="1">
    <source>
        <dbReference type="SAM" id="Phobius"/>
    </source>
</evidence>
<feature type="transmembrane region" description="Helical" evidence="1">
    <location>
        <begin position="181"/>
        <end position="203"/>
    </location>
</feature>
<sequence length="670" mass="74143">MKLASLSSVDAAPAAAAQAHPAYRADIDGLRAIAVLSVVLFHAFPARLKGGFAGVDIFFVISGYLIGSIIIGGLQSHSFSFADFYARRIRRIFPALSLVLAASLTFGWFGLFADEYKMLGKHVVGGAGFLSNFFLWNEVGYFDTAAETKPLLHLWSLGIEEQFYIFWPLILCAAWKLRQRLFGVALLLALASFLVNVAGIAKFPSATFYSPASRAWELLLGAMLAYFSVNKLSLYFGARQSGGGDTRYELGSPRARNWLSVLGLLLLLTAFLALRKDKAFPGWWALLPTGGALLLIAAGPRAWVNRHLLARRPLVWFGLISYPLYLWHWPLLSFAQIMESGLPSARVRGVLLALAVLLAWLTYRWVERPLRGPAHGRAKVTGLVLLMLALALAGAWLYKHDGRPKRAAVVDNALLQKDLIMVEDVANVEACKKRYGFTTKYQYCLLDDPARDPSVLLMGDSHGYHLIAGLTRYYRAQGENLWFLGTRVPFLDMPPLDDPFQQATPQMMELALKTPGIKTVILSTALKLDPNSDPGRATMDHLRATLRQLLAHGRQVVFVNDVPFLNFEGRACIRRGAVAVTKLQLDCSLPAAEFRKAVAGHDAAVATIMREFPQVQLFDAAAQLCDAQRCHAMIDGMLMYRDTNHLSYRGDLWMGERFAQQQAARAAAGR</sequence>
<reference evidence="4 5" key="1">
    <citation type="submission" date="2020-08" db="EMBL/GenBank/DDBJ databases">
        <title>Genomic Encyclopedia of Type Strains, Phase III (KMG-III): the genomes of soil and plant-associated and newly described type strains.</title>
        <authorList>
            <person name="Whitman W."/>
        </authorList>
    </citation>
    <scope>NUCLEOTIDE SEQUENCE [LARGE SCALE GENOMIC DNA]</scope>
    <source>
        <strain evidence="4 5">CECT 8897</strain>
    </source>
</reference>
<feature type="transmembrane region" description="Helical" evidence="1">
    <location>
        <begin position="378"/>
        <end position="398"/>
    </location>
</feature>
<dbReference type="InterPro" id="IPR043968">
    <property type="entry name" value="SGNH"/>
</dbReference>
<dbReference type="GO" id="GO:0016020">
    <property type="term" value="C:membrane"/>
    <property type="evidence" value="ECO:0007669"/>
    <property type="project" value="TreeGrafter"/>
</dbReference>
<organism evidence="4 5">
    <name type="scientific">Pseudoduganella violacea</name>
    <dbReference type="NCBI Taxonomy" id="1715466"/>
    <lineage>
        <taxon>Bacteria</taxon>
        <taxon>Pseudomonadati</taxon>
        <taxon>Pseudomonadota</taxon>
        <taxon>Betaproteobacteria</taxon>
        <taxon>Burkholderiales</taxon>
        <taxon>Oxalobacteraceae</taxon>
        <taxon>Telluria group</taxon>
        <taxon>Pseudoduganella</taxon>
    </lineage>
</organism>
<dbReference type="InterPro" id="IPR050879">
    <property type="entry name" value="Acyltransferase_3"/>
</dbReference>
<feature type="transmembrane region" description="Helical" evidence="1">
    <location>
        <begin position="280"/>
        <end position="302"/>
    </location>
</feature>
<keyword evidence="1" id="KW-0812">Transmembrane</keyword>
<protein>
    <submittedName>
        <fullName evidence="4">Peptidoglycan/LPS O-acetylase OafA/YrhL</fullName>
    </submittedName>
</protein>
<keyword evidence="1" id="KW-0472">Membrane</keyword>
<dbReference type="Proteomes" id="UP000541535">
    <property type="component" value="Unassembled WGS sequence"/>
</dbReference>
<evidence type="ECO:0000313" key="5">
    <source>
        <dbReference type="Proteomes" id="UP000541535"/>
    </source>
</evidence>
<name>A0A7W5FSY7_9BURK</name>
<dbReference type="Pfam" id="PF19040">
    <property type="entry name" value="SGNH"/>
    <property type="match status" value="1"/>
</dbReference>
<dbReference type="PANTHER" id="PTHR23028">
    <property type="entry name" value="ACETYLTRANSFERASE"/>
    <property type="match status" value="1"/>
</dbReference>
<dbReference type="Pfam" id="PF01757">
    <property type="entry name" value="Acyl_transf_3"/>
    <property type="match status" value="1"/>
</dbReference>
<feature type="transmembrane region" description="Helical" evidence="1">
    <location>
        <begin position="154"/>
        <end position="174"/>
    </location>
</feature>
<accession>A0A7W5FSY7</accession>
<comment type="caution">
    <text evidence="4">The sequence shown here is derived from an EMBL/GenBank/DDBJ whole genome shotgun (WGS) entry which is preliminary data.</text>
</comment>
<dbReference type="GO" id="GO:0016747">
    <property type="term" value="F:acyltransferase activity, transferring groups other than amino-acyl groups"/>
    <property type="evidence" value="ECO:0007669"/>
    <property type="project" value="InterPro"/>
</dbReference>
<dbReference type="EMBL" id="JACHXD010000002">
    <property type="protein sequence ID" value="MBB3118072.1"/>
    <property type="molecule type" value="Genomic_DNA"/>
</dbReference>
<evidence type="ECO:0000313" key="4">
    <source>
        <dbReference type="EMBL" id="MBB3118072.1"/>
    </source>
</evidence>
<dbReference type="AlphaFoldDB" id="A0A7W5FSY7"/>
<proteinExistence type="predicted"/>
<keyword evidence="1" id="KW-1133">Transmembrane helix</keyword>
<feature type="transmembrane region" description="Helical" evidence="1">
    <location>
        <begin position="92"/>
        <end position="111"/>
    </location>
</feature>
<feature type="transmembrane region" description="Helical" evidence="1">
    <location>
        <begin position="257"/>
        <end position="274"/>
    </location>
</feature>
<dbReference type="InterPro" id="IPR002656">
    <property type="entry name" value="Acyl_transf_3_dom"/>
</dbReference>
<feature type="transmembrane region" description="Helical" evidence="1">
    <location>
        <begin position="314"/>
        <end position="335"/>
    </location>
</feature>
<dbReference type="PANTHER" id="PTHR23028:SF53">
    <property type="entry name" value="ACYL_TRANSF_3 DOMAIN-CONTAINING PROTEIN"/>
    <property type="match status" value="1"/>
</dbReference>
<keyword evidence="5" id="KW-1185">Reference proteome</keyword>
<dbReference type="RefSeq" id="WP_183440069.1">
    <property type="nucleotide sequence ID" value="NZ_JACHXD010000002.1"/>
</dbReference>
<feature type="transmembrane region" description="Helical" evidence="1">
    <location>
        <begin position="347"/>
        <end position="366"/>
    </location>
</feature>
<feature type="transmembrane region" description="Helical" evidence="1">
    <location>
        <begin position="53"/>
        <end position="72"/>
    </location>
</feature>
<feature type="domain" description="Acyltransferase 3" evidence="2">
    <location>
        <begin position="25"/>
        <end position="364"/>
    </location>
</feature>